<dbReference type="InterPro" id="IPR010753">
    <property type="entry name" value="DUF1330"/>
</dbReference>
<dbReference type="Proteomes" id="UP001251085">
    <property type="component" value="Unassembled WGS sequence"/>
</dbReference>
<keyword evidence="3" id="KW-1185">Reference proteome</keyword>
<protein>
    <submittedName>
        <fullName evidence="2">DUF1330 domain-containing protein</fullName>
    </submittedName>
</protein>
<reference evidence="3" key="1">
    <citation type="submission" date="2023-07" db="EMBL/GenBank/DDBJ databases">
        <title>Characterization of two Paracoccaceae strains isolated from Phycosphere and proposal of Xinfangfangia lacusdiani sp. nov.</title>
        <authorList>
            <person name="Deng Y."/>
            <person name="Zhang Y.Q."/>
        </authorList>
    </citation>
    <scope>NUCLEOTIDE SEQUENCE [LARGE SCALE GENOMIC DNA]</scope>
    <source>
        <strain evidence="3">CPCC 101403</strain>
    </source>
</reference>
<dbReference type="PANTHER" id="PTHR41521:SF4">
    <property type="entry name" value="BLR0684 PROTEIN"/>
    <property type="match status" value="1"/>
</dbReference>
<dbReference type="SUPFAM" id="SSF54909">
    <property type="entry name" value="Dimeric alpha+beta barrel"/>
    <property type="match status" value="1"/>
</dbReference>
<dbReference type="PANTHER" id="PTHR41521">
    <property type="match status" value="1"/>
</dbReference>
<dbReference type="EMBL" id="JAVRQI010000018">
    <property type="protein sequence ID" value="MDT1064101.1"/>
    <property type="molecule type" value="Genomic_DNA"/>
</dbReference>
<evidence type="ECO:0000313" key="3">
    <source>
        <dbReference type="Proteomes" id="UP001251085"/>
    </source>
</evidence>
<dbReference type="Pfam" id="PF07045">
    <property type="entry name" value="DUF1330"/>
    <property type="match status" value="1"/>
</dbReference>
<name>A0ABU3EJ54_9RHOB</name>
<sequence>MTAYAVGQLRNVQINDGIVDYLQGIDATLAPFEGRFIIHGGARETLEGNPTDDLIVIAFPSKAAAQAWYASPAYQALIPLRLQGAEGDVYLMEGVGAEHRATDILDAA</sequence>
<accession>A0ABU3EJ54</accession>
<feature type="domain" description="DUF1330" evidence="1">
    <location>
        <begin position="2"/>
        <end position="95"/>
    </location>
</feature>
<dbReference type="RefSeq" id="WP_311761191.1">
    <property type="nucleotide sequence ID" value="NZ_JAVRQI010000018.1"/>
</dbReference>
<comment type="caution">
    <text evidence="2">The sequence shown here is derived from an EMBL/GenBank/DDBJ whole genome shotgun (WGS) entry which is preliminary data.</text>
</comment>
<proteinExistence type="predicted"/>
<evidence type="ECO:0000313" key="2">
    <source>
        <dbReference type="EMBL" id="MDT1064101.1"/>
    </source>
</evidence>
<dbReference type="InterPro" id="IPR011008">
    <property type="entry name" value="Dimeric_a/b-barrel"/>
</dbReference>
<gene>
    <name evidence="2" type="ORF">RM190_19720</name>
</gene>
<dbReference type="Gene3D" id="3.30.70.100">
    <property type="match status" value="1"/>
</dbReference>
<organism evidence="2 3">
    <name type="scientific">Paracoccus broussonetiae</name>
    <dbReference type="NCBI Taxonomy" id="3075834"/>
    <lineage>
        <taxon>Bacteria</taxon>
        <taxon>Pseudomonadati</taxon>
        <taxon>Pseudomonadota</taxon>
        <taxon>Alphaproteobacteria</taxon>
        <taxon>Rhodobacterales</taxon>
        <taxon>Paracoccaceae</taxon>
        <taxon>Paracoccus</taxon>
    </lineage>
</organism>
<evidence type="ECO:0000259" key="1">
    <source>
        <dbReference type="Pfam" id="PF07045"/>
    </source>
</evidence>